<dbReference type="Pfam" id="PF00583">
    <property type="entry name" value="Acetyltransf_1"/>
    <property type="match status" value="1"/>
</dbReference>
<evidence type="ECO:0000259" key="3">
    <source>
        <dbReference type="PROSITE" id="PS51186"/>
    </source>
</evidence>
<dbReference type="EMBL" id="LKEU01000013">
    <property type="protein sequence ID" value="OFV71985.1"/>
    <property type="molecule type" value="Genomic_DNA"/>
</dbReference>
<dbReference type="RefSeq" id="WP_070369828.1">
    <property type="nucleotide sequence ID" value="NZ_LKEU01000013.1"/>
</dbReference>
<name>A0A1F2PM02_9FIRM</name>
<dbReference type="AlphaFoldDB" id="A0A1F2PM02"/>
<dbReference type="InterPro" id="IPR017255">
    <property type="entry name" value="AcTrfase_GNAT_prd"/>
</dbReference>
<dbReference type="OrthoDB" id="9800962at2"/>
<sequence>MTLKIRNVTIEDLKEVTAVEASCFPAAEAATRSAFAQRIKVFPESFFIAEMDDKIVGFINGGVINETTIGDELFQDADRHVPDGAYQTVFGLDVIPGYRNQGIAARLMEHLIAVSRSASRKGVILTCKASLIDYYQKFGFENSGESQSVHGGSKWYDMILRFDSPQ</sequence>
<comment type="caution">
    <text evidence="4">The sequence shown here is derived from an EMBL/GenBank/DDBJ whole genome shotgun (WGS) entry which is preliminary data.</text>
</comment>
<dbReference type="Proteomes" id="UP000176244">
    <property type="component" value="Unassembled WGS sequence"/>
</dbReference>
<dbReference type="CDD" id="cd04301">
    <property type="entry name" value="NAT_SF"/>
    <property type="match status" value="1"/>
</dbReference>
<reference evidence="4 5" key="1">
    <citation type="submission" date="2015-09" db="EMBL/GenBank/DDBJ databases">
        <title>Genome sequence of Acetobacterium wieringae DSM 1911.</title>
        <authorList>
            <person name="Poehlein A."/>
            <person name="Bengelsdorf F.R."/>
            <person name="Schiel-Bengelsdorf B."/>
            <person name="Duerre P."/>
            <person name="Daniel R."/>
        </authorList>
    </citation>
    <scope>NUCLEOTIDE SEQUENCE [LARGE SCALE GENOMIC DNA]</scope>
    <source>
        <strain evidence="4 5">DSM 1911</strain>
    </source>
</reference>
<dbReference type="PIRSF" id="PIRSF037663">
    <property type="entry name" value="Acetyltransf_GNAT_prd"/>
    <property type="match status" value="1"/>
</dbReference>
<dbReference type="InterPro" id="IPR016181">
    <property type="entry name" value="Acyl_CoA_acyltransferase"/>
</dbReference>
<dbReference type="SUPFAM" id="SSF55729">
    <property type="entry name" value="Acyl-CoA N-acyltransferases (Nat)"/>
    <property type="match status" value="1"/>
</dbReference>
<proteinExistence type="predicted"/>
<dbReference type="InterPro" id="IPR000182">
    <property type="entry name" value="GNAT_dom"/>
</dbReference>
<organism evidence="4 5">
    <name type="scientific">Acetobacterium wieringae</name>
    <dbReference type="NCBI Taxonomy" id="52694"/>
    <lineage>
        <taxon>Bacteria</taxon>
        <taxon>Bacillati</taxon>
        <taxon>Bacillota</taxon>
        <taxon>Clostridia</taxon>
        <taxon>Eubacteriales</taxon>
        <taxon>Eubacteriaceae</taxon>
        <taxon>Acetobacterium</taxon>
    </lineage>
</organism>
<keyword evidence="2" id="KW-0012">Acyltransferase</keyword>
<gene>
    <name evidence="4" type="ORF">ACWI_04590</name>
</gene>
<evidence type="ECO:0000256" key="2">
    <source>
        <dbReference type="ARBA" id="ARBA00023315"/>
    </source>
</evidence>
<keyword evidence="1 4" id="KW-0808">Transferase</keyword>
<dbReference type="GO" id="GO:0008080">
    <property type="term" value="F:N-acetyltransferase activity"/>
    <property type="evidence" value="ECO:0007669"/>
    <property type="project" value="UniProtKB-ARBA"/>
</dbReference>
<dbReference type="STRING" id="52694.ACWI_04590"/>
<accession>A0A1F2PM02</accession>
<dbReference type="PANTHER" id="PTHR10908:SF0">
    <property type="entry name" value="SEROTONIN N-ACETYLTRANSFERASE"/>
    <property type="match status" value="1"/>
</dbReference>
<evidence type="ECO:0000256" key="1">
    <source>
        <dbReference type="ARBA" id="ARBA00022679"/>
    </source>
</evidence>
<feature type="domain" description="N-acetyltransferase" evidence="3">
    <location>
        <begin position="3"/>
        <end position="163"/>
    </location>
</feature>
<dbReference type="PROSITE" id="PS51186">
    <property type="entry name" value="GNAT"/>
    <property type="match status" value="1"/>
</dbReference>
<dbReference type="PANTHER" id="PTHR10908">
    <property type="entry name" value="SEROTONIN N-ACETYLTRANSFERASE"/>
    <property type="match status" value="1"/>
</dbReference>
<evidence type="ECO:0000313" key="4">
    <source>
        <dbReference type="EMBL" id="OFV71985.1"/>
    </source>
</evidence>
<dbReference type="Gene3D" id="3.40.630.30">
    <property type="match status" value="1"/>
</dbReference>
<evidence type="ECO:0000313" key="5">
    <source>
        <dbReference type="Proteomes" id="UP000176244"/>
    </source>
</evidence>
<protein>
    <submittedName>
        <fullName evidence="4">Acetyltransferase (GNAT) family protein</fullName>
    </submittedName>
</protein>
<dbReference type="InterPro" id="IPR051635">
    <property type="entry name" value="SNAT-like"/>
</dbReference>